<evidence type="ECO:0000256" key="1">
    <source>
        <dbReference type="SAM" id="MobiDB-lite"/>
    </source>
</evidence>
<proteinExistence type="predicted"/>
<sequence length="454" mass="51883">MNVALFLEIKNEYTEYLVDTLTPFIYEGIMSIYNESVRLAVENGREDKILWSFQKLLQNIGEWNQNKIIDETNRIKQLSQTTEYLDDLVRAVIKSNIILLTYTNSVSNMIGQTFYNNFNTANLIHKCYIECGKDAHNNPYLYYGISDQMEYKRNQMKIRKLIKDGIYRASRKILPISTILKEYLVNSINIIQEPQVIEPMTRPMGSMGPMGTRGINPGLDEIHDIHHDMIGANNTNINNNLNNPLAMTLHQNPMTSSKIQGELSKIVKSESNGSQQQKIKAMMNLDKIITNLKPNNLADLPTKSSSNNKSLGKNDRQNNYNNSGDQHANNVYGKHNRNTKTINLQNDLPIAPHLLENEDFNGGQHSNVSHYSNRRSINIDFDQEPTIESNKNNSGKISNRNSSNRNSSNRNSSNKNNSNIVGHNLPTHNLYQTESERPDLNNVQLIEDYGFYKN</sequence>
<dbReference type="GeneID" id="80558340"/>
<feature type="compositionally biased region" description="Low complexity" evidence="1">
    <location>
        <begin position="389"/>
        <end position="419"/>
    </location>
</feature>
<accession>A0ABM7NSJ2</accession>
<reference evidence="2 3" key="1">
    <citation type="submission" date="2021-02" db="EMBL/GenBank/DDBJ databases">
        <title>Cotonvirus japonicus, which uses Golgi apparatus of host cells for its virion factory, phylogenetically links tailed tupanvirus and icosahedral mimivirus.</title>
        <authorList>
            <person name="Takahashi H."/>
            <person name="Fukaya S."/>
            <person name="Song C."/>
            <person name="Murata K."/>
            <person name="Takemura M."/>
        </authorList>
    </citation>
    <scope>NUCLEOTIDE SEQUENCE [LARGE SCALE GENOMIC DNA]</scope>
</reference>
<keyword evidence="3" id="KW-1185">Reference proteome</keyword>
<dbReference type="InterPro" id="IPR043913">
    <property type="entry name" value="DUF5764"/>
</dbReference>
<evidence type="ECO:0000313" key="3">
    <source>
        <dbReference type="Proteomes" id="UP001321479"/>
    </source>
</evidence>
<organism evidence="2 3">
    <name type="scientific">Cotonvirus japonicus</name>
    <dbReference type="NCBI Taxonomy" id="2811091"/>
    <lineage>
        <taxon>Viruses</taxon>
        <taxon>Varidnaviria</taxon>
        <taxon>Bamfordvirae</taxon>
        <taxon>Nucleocytoviricota</taxon>
        <taxon>Megaviricetes</taxon>
        <taxon>Imitervirales</taxon>
        <taxon>Mimiviridae</taxon>
        <taxon>Megamimivirinae</taxon>
        <taxon>Cotonvirus</taxon>
        <taxon>Cotonvirus japonicum</taxon>
    </lineage>
</organism>
<name>A0ABM7NSJ2_9VIRU</name>
<feature type="compositionally biased region" description="Polar residues" evidence="1">
    <location>
        <begin position="317"/>
        <end position="329"/>
    </location>
</feature>
<feature type="region of interest" description="Disordered" evidence="1">
    <location>
        <begin position="381"/>
        <end position="425"/>
    </location>
</feature>
<dbReference type="Proteomes" id="UP001321479">
    <property type="component" value="Segment"/>
</dbReference>
<dbReference type="Pfam" id="PF19068">
    <property type="entry name" value="DUF5764"/>
    <property type="match status" value="1"/>
</dbReference>
<dbReference type="EMBL" id="AP024483">
    <property type="protein sequence ID" value="BCS83135.1"/>
    <property type="molecule type" value="Genomic_DNA"/>
</dbReference>
<protein>
    <submittedName>
        <fullName evidence="2">Uncharacterized protein</fullName>
    </submittedName>
</protein>
<feature type="region of interest" description="Disordered" evidence="1">
    <location>
        <begin position="295"/>
        <end position="333"/>
    </location>
</feature>
<evidence type="ECO:0000313" key="2">
    <source>
        <dbReference type="EMBL" id="BCS83135.1"/>
    </source>
</evidence>
<dbReference type="RefSeq" id="YP_010841743.1">
    <property type="nucleotide sequence ID" value="NC_079139.1"/>
</dbReference>